<dbReference type="InterPro" id="IPR058245">
    <property type="entry name" value="NreC/VraR/RcsB-like_REC"/>
</dbReference>
<keyword evidence="3" id="KW-0238">DNA-binding</keyword>
<dbReference type="InterPro" id="IPR016032">
    <property type="entry name" value="Sig_transdc_resp-reg_C-effctor"/>
</dbReference>
<evidence type="ECO:0000313" key="10">
    <source>
        <dbReference type="Proteomes" id="UP000277671"/>
    </source>
</evidence>
<reference evidence="9 10" key="1">
    <citation type="submission" date="2018-10" db="EMBL/GenBank/DDBJ databases">
        <title>Sequencing the genomes of 1000 actinobacteria strains.</title>
        <authorList>
            <person name="Klenk H.-P."/>
        </authorList>
    </citation>
    <scope>NUCLEOTIDE SEQUENCE [LARGE SCALE GENOMIC DNA]</scope>
    <source>
        <strain evidence="9 10">DSM 45175</strain>
    </source>
</reference>
<dbReference type="PROSITE" id="PS50110">
    <property type="entry name" value="RESPONSE_REGULATORY"/>
    <property type="match status" value="1"/>
</dbReference>
<dbReference type="InterPro" id="IPR039420">
    <property type="entry name" value="WalR-like"/>
</dbReference>
<dbReference type="PANTHER" id="PTHR43214">
    <property type="entry name" value="TWO-COMPONENT RESPONSE REGULATOR"/>
    <property type="match status" value="1"/>
</dbReference>
<dbReference type="Pfam" id="PF00072">
    <property type="entry name" value="Response_reg"/>
    <property type="match status" value="1"/>
</dbReference>
<protein>
    <submittedName>
        <fullName evidence="9">LuxR family two component transcriptional regulator</fullName>
    </submittedName>
</protein>
<keyword evidence="1 5" id="KW-0597">Phosphoprotein</keyword>
<dbReference type="PROSITE" id="PS00622">
    <property type="entry name" value="HTH_LUXR_1"/>
    <property type="match status" value="1"/>
</dbReference>
<keyword evidence="4" id="KW-0804">Transcription</keyword>
<dbReference type="Proteomes" id="UP000277671">
    <property type="component" value="Unassembled WGS sequence"/>
</dbReference>
<feature type="modified residue" description="4-aspartylphosphate" evidence="5">
    <location>
        <position position="71"/>
    </location>
</feature>
<dbReference type="InterPro" id="IPR011006">
    <property type="entry name" value="CheY-like_superfamily"/>
</dbReference>
<feature type="domain" description="Response regulatory" evidence="8">
    <location>
        <begin position="20"/>
        <end position="136"/>
    </location>
</feature>
<dbReference type="PRINTS" id="PR00038">
    <property type="entry name" value="HTHLUXR"/>
</dbReference>
<proteinExistence type="predicted"/>
<accession>A0A495JPA1</accession>
<dbReference type="InterPro" id="IPR001789">
    <property type="entry name" value="Sig_transdc_resp-reg_receiver"/>
</dbReference>
<dbReference type="CDD" id="cd06170">
    <property type="entry name" value="LuxR_C_like"/>
    <property type="match status" value="1"/>
</dbReference>
<dbReference type="SMART" id="SM00421">
    <property type="entry name" value="HTH_LUXR"/>
    <property type="match status" value="1"/>
</dbReference>
<comment type="caution">
    <text evidence="9">The sequence shown here is derived from an EMBL/GenBank/DDBJ whole genome shotgun (WGS) entry which is preliminary data.</text>
</comment>
<evidence type="ECO:0000313" key="9">
    <source>
        <dbReference type="EMBL" id="RKR90465.1"/>
    </source>
</evidence>
<evidence type="ECO:0000259" key="8">
    <source>
        <dbReference type="PROSITE" id="PS50110"/>
    </source>
</evidence>
<gene>
    <name evidence="9" type="ORF">BDK92_4838</name>
</gene>
<evidence type="ECO:0000256" key="5">
    <source>
        <dbReference type="PROSITE-ProRule" id="PRU00169"/>
    </source>
</evidence>
<sequence length="249" mass="25676">MVGVRDGATGDSSAVSPPIRVLLVDDDALVRAGLSMILGGVPDLRVVGEVADGAEVAAAVAAYAPDVVLMDIRMPRVDGLAATEALRAAPDPPEVLVLTTFDADEHVLRALRAGASGFLLKDTPPAEIVHAVRRVAAGEATLSPAVTRRLIAYATGPTVGPRAGAPPGPGGPGGVAPRRDRALRQLAGLSEREREVALALGRGCSNAEISAELFMSVATVKAYVSRLLAKLELNNRVQVALLVHDAELV</sequence>
<feature type="region of interest" description="Disordered" evidence="6">
    <location>
        <begin position="157"/>
        <end position="178"/>
    </location>
</feature>
<feature type="domain" description="HTH luxR-type" evidence="7">
    <location>
        <begin position="182"/>
        <end position="247"/>
    </location>
</feature>
<dbReference type="Pfam" id="PF00196">
    <property type="entry name" value="GerE"/>
    <property type="match status" value="1"/>
</dbReference>
<evidence type="ECO:0000256" key="1">
    <source>
        <dbReference type="ARBA" id="ARBA00022553"/>
    </source>
</evidence>
<evidence type="ECO:0000256" key="4">
    <source>
        <dbReference type="ARBA" id="ARBA00023163"/>
    </source>
</evidence>
<dbReference type="Gene3D" id="3.40.50.2300">
    <property type="match status" value="1"/>
</dbReference>
<dbReference type="AlphaFoldDB" id="A0A495JPA1"/>
<dbReference type="SUPFAM" id="SSF52172">
    <property type="entry name" value="CheY-like"/>
    <property type="match status" value="1"/>
</dbReference>
<organism evidence="9 10">
    <name type="scientific">Micromonospora pisi</name>
    <dbReference type="NCBI Taxonomy" id="589240"/>
    <lineage>
        <taxon>Bacteria</taxon>
        <taxon>Bacillati</taxon>
        <taxon>Actinomycetota</taxon>
        <taxon>Actinomycetes</taxon>
        <taxon>Micromonosporales</taxon>
        <taxon>Micromonosporaceae</taxon>
        <taxon>Micromonospora</taxon>
    </lineage>
</organism>
<evidence type="ECO:0000256" key="2">
    <source>
        <dbReference type="ARBA" id="ARBA00023015"/>
    </source>
</evidence>
<keyword evidence="10" id="KW-1185">Reference proteome</keyword>
<dbReference type="GO" id="GO:0003677">
    <property type="term" value="F:DNA binding"/>
    <property type="evidence" value="ECO:0007669"/>
    <property type="project" value="UniProtKB-KW"/>
</dbReference>
<evidence type="ECO:0000256" key="3">
    <source>
        <dbReference type="ARBA" id="ARBA00023125"/>
    </source>
</evidence>
<dbReference type="CDD" id="cd17535">
    <property type="entry name" value="REC_NarL-like"/>
    <property type="match status" value="1"/>
</dbReference>
<dbReference type="SUPFAM" id="SSF46894">
    <property type="entry name" value="C-terminal effector domain of the bipartite response regulators"/>
    <property type="match status" value="1"/>
</dbReference>
<dbReference type="PANTHER" id="PTHR43214:SF24">
    <property type="entry name" value="TRANSCRIPTIONAL REGULATORY PROTEIN NARL-RELATED"/>
    <property type="match status" value="1"/>
</dbReference>
<dbReference type="SMART" id="SM00448">
    <property type="entry name" value="REC"/>
    <property type="match status" value="1"/>
</dbReference>
<dbReference type="PROSITE" id="PS50043">
    <property type="entry name" value="HTH_LUXR_2"/>
    <property type="match status" value="1"/>
</dbReference>
<name>A0A495JPA1_9ACTN</name>
<dbReference type="GO" id="GO:0006355">
    <property type="term" value="P:regulation of DNA-templated transcription"/>
    <property type="evidence" value="ECO:0007669"/>
    <property type="project" value="InterPro"/>
</dbReference>
<dbReference type="EMBL" id="RBKT01000001">
    <property type="protein sequence ID" value="RKR90465.1"/>
    <property type="molecule type" value="Genomic_DNA"/>
</dbReference>
<evidence type="ECO:0000259" key="7">
    <source>
        <dbReference type="PROSITE" id="PS50043"/>
    </source>
</evidence>
<dbReference type="GO" id="GO:0000160">
    <property type="term" value="P:phosphorelay signal transduction system"/>
    <property type="evidence" value="ECO:0007669"/>
    <property type="project" value="InterPro"/>
</dbReference>
<keyword evidence="2" id="KW-0805">Transcription regulation</keyword>
<evidence type="ECO:0000256" key="6">
    <source>
        <dbReference type="SAM" id="MobiDB-lite"/>
    </source>
</evidence>
<dbReference type="InterPro" id="IPR000792">
    <property type="entry name" value="Tscrpt_reg_LuxR_C"/>
</dbReference>